<reference evidence="2 3" key="1">
    <citation type="journal article" date="2008" name="Nature">
        <title>The genome of the model beetle and pest Tribolium castaneum.</title>
        <authorList>
            <consortium name="Tribolium Genome Sequencing Consortium"/>
            <person name="Richards S."/>
            <person name="Gibbs R.A."/>
            <person name="Weinstock G.M."/>
            <person name="Brown S.J."/>
            <person name="Denell R."/>
            <person name="Beeman R.W."/>
            <person name="Gibbs R."/>
            <person name="Beeman R.W."/>
            <person name="Brown S.J."/>
            <person name="Bucher G."/>
            <person name="Friedrich M."/>
            <person name="Grimmelikhuijzen C.J."/>
            <person name="Klingler M."/>
            <person name="Lorenzen M."/>
            <person name="Richards S."/>
            <person name="Roth S."/>
            <person name="Schroder R."/>
            <person name="Tautz D."/>
            <person name="Zdobnov E.M."/>
            <person name="Muzny D."/>
            <person name="Gibbs R.A."/>
            <person name="Weinstock G.M."/>
            <person name="Attaway T."/>
            <person name="Bell S."/>
            <person name="Buhay C.J."/>
            <person name="Chandrabose M.N."/>
            <person name="Chavez D."/>
            <person name="Clerk-Blankenburg K.P."/>
            <person name="Cree A."/>
            <person name="Dao M."/>
            <person name="Davis C."/>
            <person name="Chacko J."/>
            <person name="Dinh H."/>
            <person name="Dugan-Rocha S."/>
            <person name="Fowler G."/>
            <person name="Garner T.T."/>
            <person name="Garnes J."/>
            <person name="Gnirke A."/>
            <person name="Hawes A."/>
            <person name="Hernandez J."/>
            <person name="Hines S."/>
            <person name="Holder M."/>
            <person name="Hume J."/>
            <person name="Jhangiani S.N."/>
            <person name="Joshi V."/>
            <person name="Khan Z.M."/>
            <person name="Jackson L."/>
            <person name="Kovar C."/>
            <person name="Kowis A."/>
            <person name="Lee S."/>
            <person name="Lewis L.R."/>
            <person name="Margolis J."/>
            <person name="Morgan M."/>
            <person name="Nazareth L.V."/>
            <person name="Nguyen N."/>
            <person name="Okwuonu G."/>
            <person name="Parker D."/>
            <person name="Richards S."/>
            <person name="Ruiz S.J."/>
            <person name="Santibanez J."/>
            <person name="Savard J."/>
            <person name="Scherer S.E."/>
            <person name="Schneider B."/>
            <person name="Sodergren E."/>
            <person name="Tautz D."/>
            <person name="Vattahil S."/>
            <person name="Villasana D."/>
            <person name="White C.S."/>
            <person name="Wright R."/>
            <person name="Park Y."/>
            <person name="Beeman R.W."/>
            <person name="Lord J."/>
            <person name="Oppert B."/>
            <person name="Lorenzen M."/>
            <person name="Brown S."/>
            <person name="Wang L."/>
            <person name="Savard J."/>
            <person name="Tautz D."/>
            <person name="Richards S."/>
            <person name="Weinstock G."/>
            <person name="Gibbs R.A."/>
            <person name="Liu Y."/>
            <person name="Worley K."/>
            <person name="Weinstock G."/>
            <person name="Elsik C.G."/>
            <person name="Reese J.T."/>
            <person name="Elhaik E."/>
            <person name="Landan G."/>
            <person name="Graur D."/>
            <person name="Arensburger P."/>
            <person name="Atkinson P."/>
            <person name="Beeman R.W."/>
            <person name="Beidler J."/>
            <person name="Brown S.J."/>
            <person name="Demuth J.P."/>
            <person name="Drury D.W."/>
            <person name="Du Y.Z."/>
            <person name="Fujiwara H."/>
            <person name="Lorenzen M."/>
            <person name="Maselli V."/>
            <person name="Osanai M."/>
            <person name="Park Y."/>
            <person name="Robertson H.M."/>
            <person name="Tu Z."/>
            <person name="Wang J.J."/>
            <person name="Wang S."/>
            <person name="Richards S."/>
            <person name="Song H."/>
            <person name="Zhang L."/>
            <person name="Sodergren E."/>
            <person name="Werner D."/>
            <person name="Stanke M."/>
            <person name="Morgenstern B."/>
            <person name="Solovyev V."/>
            <person name="Kosarev P."/>
            <person name="Brown G."/>
            <person name="Chen H.C."/>
            <person name="Ermolaeva O."/>
            <person name="Hlavina W."/>
            <person name="Kapustin Y."/>
            <person name="Kiryutin B."/>
            <person name="Kitts P."/>
            <person name="Maglott D."/>
            <person name="Pruitt K."/>
            <person name="Sapojnikov V."/>
            <person name="Souvorov A."/>
            <person name="Mackey A.J."/>
            <person name="Waterhouse R.M."/>
            <person name="Wyder S."/>
            <person name="Zdobnov E.M."/>
            <person name="Zdobnov E.M."/>
            <person name="Wyder S."/>
            <person name="Kriventseva E.V."/>
            <person name="Kadowaki T."/>
            <person name="Bork P."/>
            <person name="Aranda M."/>
            <person name="Bao R."/>
            <person name="Beermann A."/>
            <person name="Berns N."/>
            <person name="Bolognesi R."/>
            <person name="Bonneton F."/>
            <person name="Bopp D."/>
            <person name="Brown S.J."/>
            <person name="Bucher G."/>
            <person name="Butts T."/>
            <person name="Chaumot A."/>
            <person name="Denell R.E."/>
            <person name="Ferrier D.E."/>
            <person name="Friedrich M."/>
            <person name="Gordon C.M."/>
            <person name="Jindra M."/>
            <person name="Klingler M."/>
            <person name="Lan Q."/>
            <person name="Lattorff H.M."/>
            <person name="Laudet V."/>
            <person name="von Levetsow C."/>
            <person name="Liu Z."/>
            <person name="Lutz R."/>
            <person name="Lynch J.A."/>
            <person name="da Fonseca R.N."/>
            <person name="Posnien N."/>
            <person name="Reuter R."/>
            <person name="Roth S."/>
            <person name="Savard J."/>
            <person name="Schinko J.B."/>
            <person name="Schmitt C."/>
            <person name="Schoppmeier M."/>
            <person name="Schroder R."/>
            <person name="Shippy T.D."/>
            <person name="Simonnet F."/>
            <person name="Marques-Souza H."/>
            <person name="Tautz D."/>
            <person name="Tomoyasu Y."/>
            <person name="Trauner J."/>
            <person name="Van der Zee M."/>
            <person name="Vervoort M."/>
            <person name="Wittkopp N."/>
            <person name="Wimmer E.A."/>
            <person name="Yang X."/>
            <person name="Jones A.K."/>
            <person name="Sattelle D.B."/>
            <person name="Ebert P.R."/>
            <person name="Nelson D."/>
            <person name="Scott J.G."/>
            <person name="Beeman R.W."/>
            <person name="Muthukrishnan S."/>
            <person name="Kramer K.J."/>
            <person name="Arakane Y."/>
            <person name="Beeman R.W."/>
            <person name="Zhu Q."/>
            <person name="Hogenkamp D."/>
            <person name="Dixit R."/>
            <person name="Oppert B."/>
            <person name="Jiang H."/>
            <person name="Zou Z."/>
            <person name="Marshall J."/>
            <person name="Elpidina E."/>
            <person name="Vinokurov K."/>
            <person name="Oppert C."/>
            <person name="Zou Z."/>
            <person name="Evans J."/>
            <person name="Lu Z."/>
            <person name="Zhao P."/>
            <person name="Sumathipala N."/>
            <person name="Altincicek B."/>
            <person name="Vilcinskas A."/>
            <person name="Williams M."/>
            <person name="Hultmark D."/>
            <person name="Hetru C."/>
            <person name="Jiang H."/>
            <person name="Grimmelikhuijzen C.J."/>
            <person name="Hauser F."/>
            <person name="Cazzamali G."/>
            <person name="Williamson M."/>
            <person name="Park Y."/>
            <person name="Li B."/>
            <person name="Tanaka Y."/>
            <person name="Predel R."/>
            <person name="Neupert S."/>
            <person name="Schachtner J."/>
            <person name="Verleyen P."/>
            <person name="Raible F."/>
            <person name="Bork P."/>
            <person name="Friedrich M."/>
            <person name="Walden K.K."/>
            <person name="Robertson H.M."/>
            <person name="Angeli S."/>
            <person name="Foret S."/>
            <person name="Bucher G."/>
            <person name="Schuetz S."/>
            <person name="Maleszka R."/>
            <person name="Wimmer E.A."/>
            <person name="Beeman R.W."/>
            <person name="Lorenzen M."/>
            <person name="Tomoyasu Y."/>
            <person name="Miller S.C."/>
            <person name="Grossmann D."/>
            <person name="Bucher G."/>
        </authorList>
    </citation>
    <scope>NUCLEOTIDE SEQUENCE [LARGE SCALE GENOMIC DNA]</scope>
    <source>
        <strain evidence="2 3">Georgia GA2</strain>
    </source>
</reference>
<organism evidence="2 3">
    <name type="scientific">Tribolium castaneum</name>
    <name type="common">Red flour beetle</name>
    <dbReference type="NCBI Taxonomy" id="7070"/>
    <lineage>
        <taxon>Eukaryota</taxon>
        <taxon>Metazoa</taxon>
        <taxon>Ecdysozoa</taxon>
        <taxon>Arthropoda</taxon>
        <taxon>Hexapoda</taxon>
        <taxon>Insecta</taxon>
        <taxon>Pterygota</taxon>
        <taxon>Neoptera</taxon>
        <taxon>Endopterygota</taxon>
        <taxon>Coleoptera</taxon>
        <taxon>Polyphaga</taxon>
        <taxon>Cucujiformia</taxon>
        <taxon>Tenebrionidae</taxon>
        <taxon>Tenebrionidae incertae sedis</taxon>
        <taxon>Tribolium</taxon>
    </lineage>
</organism>
<protein>
    <recommendedName>
        <fullName evidence="1">HAT C-terminal dimerisation domain-containing protein</fullName>
    </recommendedName>
</protein>
<dbReference type="EMBL" id="KQ971905">
    <property type="protein sequence ID" value="EFA12405.1"/>
    <property type="molecule type" value="Genomic_DNA"/>
</dbReference>
<dbReference type="InParanoid" id="D7EIX2"/>
<dbReference type="Pfam" id="PF05699">
    <property type="entry name" value="Dimer_Tnp_hAT"/>
    <property type="match status" value="1"/>
</dbReference>
<feature type="domain" description="HAT C-terminal dimerisation" evidence="1">
    <location>
        <begin position="79"/>
        <end position="129"/>
    </location>
</feature>
<reference evidence="2 3" key="2">
    <citation type="journal article" date="2010" name="Nucleic Acids Res.">
        <title>BeetleBase in 2010: revisions to provide comprehensive genomic information for Tribolium castaneum.</title>
        <authorList>
            <person name="Kim H.S."/>
            <person name="Murphy T."/>
            <person name="Xia J."/>
            <person name="Caragea D."/>
            <person name="Park Y."/>
            <person name="Beeman R.W."/>
            <person name="Lorenzen M.D."/>
            <person name="Butcher S."/>
            <person name="Manak J.R."/>
            <person name="Brown S.J."/>
        </authorList>
    </citation>
    <scope>NUCLEOTIDE SEQUENCE [LARGE SCALE GENOMIC DNA]</scope>
    <source>
        <strain evidence="2 3">Georgia GA2</strain>
    </source>
</reference>
<dbReference type="PhylomeDB" id="D7EIX2"/>
<accession>D7EIX2</accession>
<gene>
    <name evidence="2" type="primary">GLEAN_16407</name>
    <name evidence="2" type="ORF">TcasGA2_TC016407</name>
</gene>
<dbReference type="Proteomes" id="UP000007266">
    <property type="component" value="Unassembled WGS sequence"/>
</dbReference>
<sequence length="189" mass="22586">MRKVKWYVPCLRQHREKFVELPFIEEFTQAKDIGNLENQYHKLLNVDWCKHLDEEVFNNVYLFWPQVLKYKDAGEKFVFKELADFALRVLSLPSSNACVERIFSVMNCVKTKSRNKMQEEMLAAILRIRTYSSNANICCYNFKPSKAMFKKFTSDIYTKMETDTRQETQHEEDVFEYVEEFDVPCLNVL</sequence>
<dbReference type="AlphaFoldDB" id="D7EIX2"/>
<dbReference type="InterPro" id="IPR008906">
    <property type="entry name" value="HATC_C_dom"/>
</dbReference>
<evidence type="ECO:0000313" key="2">
    <source>
        <dbReference type="EMBL" id="EFA12405.1"/>
    </source>
</evidence>
<evidence type="ECO:0000313" key="3">
    <source>
        <dbReference type="Proteomes" id="UP000007266"/>
    </source>
</evidence>
<dbReference type="InterPro" id="IPR012337">
    <property type="entry name" value="RNaseH-like_sf"/>
</dbReference>
<dbReference type="SUPFAM" id="SSF53098">
    <property type="entry name" value="Ribonuclease H-like"/>
    <property type="match status" value="1"/>
</dbReference>
<evidence type="ECO:0000259" key="1">
    <source>
        <dbReference type="Pfam" id="PF05699"/>
    </source>
</evidence>
<dbReference type="HOGENOM" id="CLU_1662863_0_0_1"/>
<keyword evidence="3" id="KW-1185">Reference proteome</keyword>
<dbReference type="GO" id="GO:0046983">
    <property type="term" value="F:protein dimerization activity"/>
    <property type="evidence" value="ECO:0007669"/>
    <property type="project" value="InterPro"/>
</dbReference>
<proteinExistence type="predicted"/>
<dbReference type="OMA" id="CITISEP"/>
<name>D7EIX2_TRICA</name>